<dbReference type="Pfam" id="PF19055">
    <property type="entry name" value="ABC2_membrane_7"/>
    <property type="match status" value="1"/>
</dbReference>
<dbReference type="InterPro" id="IPR050352">
    <property type="entry name" value="ABCG_transporters"/>
</dbReference>
<dbReference type="PANTHER" id="PTHR48041:SF139">
    <property type="entry name" value="PROTEIN SCARLET"/>
    <property type="match status" value="1"/>
</dbReference>
<evidence type="ECO:0000256" key="3">
    <source>
        <dbReference type="ARBA" id="ARBA00022692"/>
    </source>
</evidence>
<accession>A0ABP0N189</accession>
<keyword evidence="3 6" id="KW-0812">Transmembrane</keyword>
<feature type="non-terminal residue" evidence="8">
    <location>
        <position position="1"/>
    </location>
</feature>
<dbReference type="Proteomes" id="UP001642464">
    <property type="component" value="Unassembled WGS sequence"/>
</dbReference>
<gene>
    <name evidence="8" type="ORF">SCF082_LOCUS30520</name>
</gene>
<evidence type="ECO:0000259" key="7">
    <source>
        <dbReference type="Pfam" id="PF19055"/>
    </source>
</evidence>
<protein>
    <submittedName>
        <fullName evidence="8">ABC transporter G family member 40 (OsABCG40) (Pleiotropic drug resistance protein 4) (OsPDR4)</fullName>
    </submittedName>
</protein>
<evidence type="ECO:0000256" key="5">
    <source>
        <dbReference type="ARBA" id="ARBA00023136"/>
    </source>
</evidence>
<reference evidence="8 9" key="1">
    <citation type="submission" date="2024-02" db="EMBL/GenBank/DDBJ databases">
        <authorList>
            <person name="Chen Y."/>
            <person name="Shah S."/>
            <person name="Dougan E. K."/>
            <person name="Thang M."/>
            <person name="Chan C."/>
        </authorList>
    </citation>
    <scope>NUCLEOTIDE SEQUENCE [LARGE SCALE GENOMIC DNA]</scope>
</reference>
<proteinExistence type="predicted"/>
<feature type="domain" description="ABC transporter family G" evidence="7">
    <location>
        <begin position="6"/>
        <end position="63"/>
    </location>
</feature>
<sequence>VVAVIHQPRYDTLQLFDDLVLLAVGGSVVYAGPTEAAVEHFRTKLHVSFSPNCNPADILLDSIASPEDQEACAGVWKSTAIFQETVQQTILPPRAFHRERPPFFRAVLIYMDRSILQTIRAHVSLAINYGLCCLAVMLLCLILSYERLDRAEGQVGGLFAGRRRTDSTGQMLTVKPIAFGWNRSKEGPIPLHWQRSFAWGFVAAYIVRSFQVVFTLDGDFNHGGDSAGPIPIPAWRWKRGLRDLGIARSLIQSLNLVRTFTDEHNTYGLQRLFGTSSTVILGKLGQREWDVGIEKEDASTWCYLRESR</sequence>
<evidence type="ECO:0000256" key="4">
    <source>
        <dbReference type="ARBA" id="ARBA00022989"/>
    </source>
</evidence>
<name>A0ABP0N189_9DINO</name>
<evidence type="ECO:0000313" key="9">
    <source>
        <dbReference type="Proteomes" id="UP001642464"/>
    </source>
</evidence>
<organism evidence="8 9">
    <name type="scientific">Durusdinium trenchii</name>
    <dbReference type="NCBI Taxonomy" id="1381693"/>
    <lineage>
        <taxon>Eukaryota</taxon>
        <taxon>Sar</taxon>
        <taxon>Alveolata</taxon>
        <taxon>Dinophyceae</taxon>
        <taxon>Suessiales</taxon>
        <taxon>Symbiodiniaceae</taxon>
        <taxon>Durusdinium</taxon>
    </lineage>
</organism>
<evidence type="ECO:0000313" key="8">
    <source>
        <dbReference type="EMBL" id="CAK9056672.1"/>
    </source>
</evidence>
<dbReference type="PANTHER" id="PTHR48041">
    <property type="entry name" value="ABC TRANSPORTER G FAMILY MEMBER 28"/>
    <property type="match status" value="1"/>
</dbReference>
<comment type="subcellular location">
    <subcellularLocation>
        <location evidence="1">Membrane</location>
        <topology evidence="1">Multi-pass membrane protein</topology>
    </subcellularLocation>
</comment>
<keyword evidence="9" id="KW-1185">Reference proteome</keyword>
<keyword evidence="2" id="KW-0813">Transport</keyword>
<dbReference type="InterPro" id="IPR043926">
    <property type="entry name" value="ABCG_dom"/>
</dbReference>
<comment type="caution">
    <text evidence="8">The sequence shown here is derived from an EMBL/GenBank/DDBJ whole genome shotgun (WGS) entry which is preliminary data.</text>
</comment>
<evidence type="ECO:0000256" key="2">
    <source>
        <dbReference type="ARBA" id="ARBA00022448"/>
    </source>
</evidence>
<evidence type="ECO:0000256" key="6">
    <source>
        <dbReference type="SAM" id="Phobius"/>
    </source>
</evidence>
<dbReference type="EMBL" id="CAXAMM010025225">
    <property type="protein sequence ID" value="CAK9056672.1"/>
    <property type="molecule type" value="Genomic_DNA"/>
</dbReference>
<keyword evidence="5 6" id="KW-0472">Membrane</keyword>
<feature type="transmembrane region" description="Helical" evidence="6">
    <location>
        <begin position="123"/>
        <end position="145"/>
    </location>
</feature>
<keyword evidence="4 6" id="KW-1133">Transmembrane helix</keyword>
<evidence type="ECO:0000256" key="1">
    <source>
        <dbReference type="ARBA" id="ARBA00004141"/>
    </source>
</evidence>